<dbReference type="InterPro" id="IPR002104">
    <property type="entry name" value="Integrase_catalytic"/>
</dbReference>
<sequence>MGRGRPPTPLQTWGSLHTSQVRPGAFRARTRVRDDDGMTRQVTAMGTTKAAAERALREKLVRRSPPTTASMSHQLPLRDLAALWLAFLRSEGRLEATTINEYERLLHRAVLPQLGDLRLRELSTSRVEAFIVDLAATSASRQRKAKVVLGAMLDMAVRHDALVVNPVRQTSRLRRPKTETRALTLGEVRRLRAALRDSMTSDRSGPRESPDLTDVFELMLATGARIGEVLALRWSDIDLDSAPPTLTITGTIKSEPGRATYRKDSPKTDSGVRTLALPRFAVAMLRGRQREQDPNDLDAVFVTRNGTWHQVVNMERRWRRVRESAGLEWVTPHILRKTVATLISERVDAEAASKQLGHSSSAITREFYIAKPALAADVSDLLQELADSAHDEGSPR</sequence>
<feature type="domain" description="Tyr recombinase" evidence="5">
    <location>
        <begin position="178"/>
        <end position="387"/>
    </location>
</feature>
<dbReference type="SUPFAM" id="SSF56349">
    <property type="entry name" value="DNA breaking-rejoining enzymes"/>
    <property type="match status" value="1"/>
</dbReference>
<proteinExistence type="inferred from homology"/>
<organism evidence="7 8">
    <name type="scientific">Nocardioides aurantiacus</name>
    <dbReference type="NCBI Taxonomy" id="86796"/>
    <lineage>
        <taxon>Bacteria</taxon>
        <taxon>Bacillati</taxon>
        <taxon>Actinomycetota</taxon>
        <taxon>Actinomycetes</taxon>
        <taxon>Propionibacteriales</taxon>
        <taxon>Nocardioidaceae</taxon>
        <taxon>Nocardioides</taxon>
    </lineage>
</organism>
<dbReference type="GO" id="GO:0015074">
    <property type="term" value="P:DNA integration"/>
    <property type="evidence" value="ECO:0007669"/>
    <property type="project" value="InterPro"/>
</dbReference>
<evidence type="ECO:0000313" key="8">
    <source>
        <dbReference type="Proteomes" id="UP000281738"/>
    </source>
</evidence>
<dbReference type="PANTHER" id="PTHR30349:SF64">
    <property type="entry name" value="PROPHAGE INTEGRASE INTD-RELATED"/>
    <property type="match status" value="1"/>
</dbReference>
<dbReference type="GO" id="GO:0006310">
    <property type="term" value="P:DNA recombination"/>
    <property type="evidence" value="ECO:0007669"/>
    <property type="project" value="UniProtKB-KW"/>
</dbReference>
<dbReference type="Gene3D" id="1.10.150.130">
    <property type="match status" value="1"/>
</dbReference>
<evidence type="ECO:0000256" key="2">
    <source>
        <dbReference type="ARBA" id="ARBA00023125"/>
    </source>
</evidence>
<gene>
    <name evidence="7" type="ORF">EDD33_2025</name>
</gene>
<accession>A0A3N2CUF4</accession>
<dbReference type="Pfam" id="PF00589">
    <property type="entry name" value="Phage_integrase"/>
    <property type="match status" value="1"/>
</dbReference>
<dbReference type="InterPro" id="IPR010998">
    <property type="entry name" value="Integrase_recombinase_N"/>
</dbReference>
<dbReference type="OrthoDB" id="4326943at2"/>
<evidence type="ECO:0000256" key="3">
    <source>
        <dbReference type="ARBA" id="ARBA00023172"/>
    </source>
</evidence>
<dbReference type="AlphaFoldDB" id="A0A3N2CUF4"/>
<keyword evidence="2 4" id="KW-0238">DNA-binding</keyword>
<keyword evidence="8" id="KW-1185">Reference proteome</keyword>
<evidence type="ECO:0000256" key="1">
    <source>
        <dbReference type="ARBA" id="ARBA00008857"/>
    </source>
</evidence>
<keyword evidence="3" id="KW-0233">DNA recombination</keyword>
<dbReference type="CDD" id="cd01189">
    <property type="entry name" value="INT_ICEBs1_C_like"/>
    <property type="match status" value="1"/>
</dbReference>
<dbReference type="InterPro" id="IPR011010">
    <property type="entry name" value="DNA_brk_join_enz"/>
</dbReference>
<protein>
    <submittedName>
        <fullName evidence="7">Site-specific recombinase XerD</fullName>
    </submittedName>
</protein>
<dbReference type="PANTHER" id="PTHR30349">
    <property type="entry name" value="PHAGE INTEGRASE-RELATED"/>
    <property type="match status" value="1"/>
</dbReference>
<dbReference type="Gene3D" id="1.10.443.10">
    <property type="entry name" value="Intergrase catalytic core"/>
    <property type="match status" value="1"/>
</dbReference>
<name>A0A3N2CUF4_9ACTN</name>
<dbReference type="InterPro" id="IPR013762">
    <property type="entry name" value="Integrase-like_cat_sf"/>
</dbReference>
<dbReference type="PROSITE" id="PS51900">
    <property type="entry name" value="CB"/>
    <property type="match status" value="1"/>
</dbReference>
<evidence type="ECO:0000259" key="6">
    <source>
        <dbReference type="PROSITE" id="PS51900"/>
    </source>
</evidence>
<dbReference type="Proteomes" id="UP000281738">
    <property type="component" value="Unassembled WGS sequence"/>
</dbReference>
<feature type="domain" description="Core-binding (CB)" evidence="6">
    <location>
        <begin position="75"/>
        <end position="157"/>
    </location>
</feature>
<reference evidence="7 8" key="1">
    <citation type="submission" date="2018-11" db="EMBL/GenBank/DDBJ databases">
        <title>Sequencing the genomes of 1000 actinobacteria strains.</title>
        <authorList>
            <person name="Klenk H.-P."/>
        </authorList>
    </citation>
    <scope>NUCLEOTIDE SEQUENCE [LARGE SCALE GENOMIC DNA]</scope>
    <source>
        <strain evidence="7 8">DSM 12652</strain>
    </source>
</reference>
<dbReference type="InterPro" id="IPR044068">
    <property type="entry name" value="CB"/>
</dbReference>
<dbReference type="EMBL" id="RKHO01000001">
    <property type="protein sequence ID" value="ROR91163.1"/>
    <property type="molecule type" value="Genomic_DNA"/>
</dbReference>
<dbReference type="PROSITE" id="PS51898">
    <property type="entry name" value="TYR_RECOMBINASE"/>
    <property type="match status" value="1"/>
</dbReference>
<comment type="caution">
    <text evidence="7">The sequence shown here is derived from an EMBL/GenBank/DDBJ whole genome shotgun (WGS) entry which is preliminary data.</text>
</comment>
<evidence type="ECO:0000256" key="4">
    <source>
        <dbReference type="PROSITE-ProRule" id="PRU01248"/>
    </source>
</evidence>
<comment type="similarity">
    <text evidence="1">Belongs to the 'phage' integrase family.</text>
</comment>
<evidence type="ECO:0000313" key="7">
    <source>
        <dbReference type="EMBL" id="ROR91163.1"/>
    </source>
</evidence>
<evidence type="ECO:0000259" key="5">
    <source>
        <dbReference type="PROSITE" id="PS51898"/>
    </source>
</evidence>
<dbReference type="InterPro" id="IPR050090">
    <property type="entry name" value="Tyrosine_recombinase_XerCD"/>
</dbReference>
<dbReference type="GO" id="GO:0003677">
    <property type="term" value="F:DNA binding"/>
    <property type="evidence" value="ECO:0007669"/>
    <property type="project" value="UniProtKB-UniRule"/>
</dbReference>